<keyword evidence="2" id="KW-1185">Reference proteome</keyword>
<comment type="caution">
    <text evidence="1">The sequence shown here is derived from an EMBL/GenBank/DDBJ whole genome shotgun (WGS) entry which is preliminary data.</text>
</comment>
<evidence type="ECO:0000313" key="1">
    <source>
        <dbReference type="EMBL" id="MCI45812.1"/>
    </source>
</evidence>
<dbReference type="Proteomes" id="UP000265520">
    <property type="component" value="Unassembled WGS sequence"/>
</dbReference>
<dbReference type="EMBL" id="LXQA010348928">
    <property type="protein sequence ID" value="MCI45812.1"/>
    <property type="molecule type" value="Genomic_DNA"/>
</dbReference>
<sequence>MIVGSRRFFRRTDLITPWAEESAVNLVGLPKNPMVVGGKIFMRAEGILRDDGNDVMLAGLAMVVGSKWRLVPSSRFKWGLDLANDLE</sequence>
<organism evidence="1 2">
    <name type="scientific">Trifolium medium</name>
    <dbReference type="NCBI Taxonomy" id="97028"/>
    <lineage>
        <taxon>Eukaryota</taxon>
        <taxon>Viridiplantae</taxon>
        <taxon>Streptophyta</taxon>
        <taxon>Embryophyta</taxon>
        <taxon>Tracheophyta</taxon>
        <taxon>Spermatophyta</taxon>
        <taxon>Magnoliopsida</taxon>
        <taxon>eudicotyledons</taxon>
        <taxon>Gunneridae</taxon>
        <taxon>Pentapetalae</taxon>
        <taxon>rosids</taxon>
        <taxon>fabids</taxon>
        <taxon>Fabales</taxon>
        <taxon>Fabaceae</taxon>
        <taxon>Papilionoideae</taxon>
        <taxon>50 kb inversion clade</taxon>
        <taxon>NPAAA clade</taxon>
        <taxon>Hologalegina</taxon>
        <taxon>IRL clade</taxon>
        <taxon>Trifolieae</taxon>
        <taxon>Trifolium</taxon>
    </lineage>
</organism>
<reference evidence="1 2" key="1">
    <citation type="journal article" date="2018" name="Front. Plant Sci.">
        <title>Red Clover (Trifolium pratense) and Zigzag Clover (T. medium) - A Picture of Genomic Similarities and Differences.</title>
        <authorList>
            <person name="Dluhosova J."/>
            <person name="Istvanek J."/>
            <person name="Nedelnik J."/>
            <person name="Repkova J."/>
        </authorList>
    </citation>
    <scope>NUCLEOTIDE SEQUENCE [LARGE SCALE GENOMIC DNA]</scope>
    <source>
        <strain evidence="2">cv. 10/8</strain>
        <tissue evidence="1">Leaf</tissue>
    </source>
</reference>
<dbReference type="AlphaFoldDB" id="A0A392SBJ1"/>
<proteinExistence type="predicted"/>
<protein>
    <submittedName>
        <fullName evidence="1">Uncharacterized protein</fullName>
    </submittedName>
</protein>
<evidence type="ECO:0000313" key="2">
    <source>
        <dbReference type="Proteomes" id="UP000265520"/>
    </source>
</evidence>
<accession>A0A392SBJ1</accession>
<name>A0A392SBJ1_9FABA</name>